<dbReference type="SUPFAM" id="SSF102114">
    <property type="entry name" value="Radical SAM enzymes"/>
    <property type="match status" value="1"/>
</dbReference>
<dbReference type="Proteomes" id="UP000811545">
    <property type="component" value="Unassembled WGS sequence"/>
</dbReference>
<evidence type="ECO:0000313" key="8">
    <source>
        <dbReference type="EMBL" id="MBT9144788.1"/>
    </source>
</evidence>
<accession>A0A9E2BFS8</accession>
<dbReference type="SFLD" id="SFLDS00029">
    <property type="entry name" value="Radical_SAM"/>
    <property type="match status" value="1"/>
</dbReference>
<name>A0A9E2BFS8_PSYF1</name>
<proteinExistence type="predicted"/>
<dbReference type="Gene3D" id="3.20.20.70">
    <property type="entry name" value="Aldolase class I"/>
    <property type="match status" value="1"/>
</dbReference>
<dbReference type="PANTHER" id="PTHR43787:SF11">
    <property type="entry name" value="UPF0026 PROTEIN SLR1464"/>
    <property type="match status" value="1"/>
</dbReference>
<dbReference type="EMBL" id="QLTW01000022">
    <property type="protein sequence ID" value="MBT9144788.1"/>
    <property type="molecule type" value="Genomic_DNA"/>
</dbReference>
<evidence type="ECO:0000256" key="6">
    <source>
        <dbReference type="ARBA" id="ARBA00023014"/>
    </source>
</evidence>
<protein>
    <recommendedName>
        <fullName evidence="7">Radical SAM core domain-containing protein</fullName>
    </recommendedName>
</protein>
<dbReference type="GO" id="GO:0046872">
    <property type="term" value="F:metal ion binding"/>
    <property type="evidence" value="ECO:0007669"/>
    <property type="project" value="UniProtKB-KW"/>
</dbReference>
<dbReference type="InterPro" id="IPR040084">
    <property type="entry name" value="GTPase_Obg"/>
</dbReference>
<dbReference type="PANTHER" id="PTHR43787">
    <property type="entry name" value="FEMO COFACTOR BIOSYNTHESIS PROTEIN NIFB-RELATED"/>
    <property type="match status" value="1"/>
</dbReference>
<feature type="domain" description="Radical SAM core" evidence="7">
    <location>
        <begin position="26"/>
        <end position="185"/>
    </location>
</feature>
<reference evidence="8 9" key="1">
    <citation type="journal article" date="2021" name="bioRxiv">
        <title>Unique metabolic strategies in Hadean analogues reveal hints for primordial physiology.</title>
        <authorList>
            <person name="Nobu M.K."/>
            <person name="Nakai R."/>
            <person name="Tamazawa S."/>
            <person name="Mori H."/>
            <person name="Toyoda A."/>
            <person name="Ijiri A."/>
            <person name="Suzuki S."/>
            <person name="Kurokawa K."/>
            <person name="Kamagata Y."/>
            <person name="Tamaki H."/>
        </authorList>
    </citation>
    <scope>NUCLEOTIDE SEQUENCE [LARGE SCALE GENOMIC DNA]</scope>
    <source>
        <strain evidence="8">BS525</strain>
    </source>
</reference>
<dbReference type="GO" id="GO:0003824">
    <property type="term" value="F:catalytic activity"/>
    <property type="evidence" value="ECO:0007669"/>
    <property type="project" value="InterPro"/>
</dbReference>
<keyword evidence="6" id="KW-0411">Iron-sulfur</keyword>
<keyword evidence="2" id="KW-0004">4Fe-4S</keyword>
<keyword evidence="4" id="KW-0479">Metal-binding</keyword>
<evidence type="ECO:0000256" key="2">
    <source>
        <dbReference type="ARBA" id="ARBA00022485"/>
    </source>
</evidence>
<dbReference type="Pfam" id="PF04055">
    <property type="entry name" value="Radical_SAM"/>
    <property type="match status" value="1"/>
</dbReference>
<gene>
    <name evidence="8" type="ORF">DDT42_00638</name>
</gene>
<dbReference type="InterPro" id="IPR007197">
    <property type="entry name" value="rSAM"/>
</dbReference>
<keyword evidence="3" id="KW-0949">S-adenosyl-L-methionine</keyword>
<evidence type="ECO:0000256" key="1">
    <source>
        <dbReference type="ARBA" id="ARBA00001966"/>
    </source>
</evidence>
<dbReference type="SFLD" id="SFLDG01083">
    <property type="entry name" value="Uncharacterised_Radical_SAM_Su"/>
    <property type="match status" value="1"/>
</dbReference>
<comment type="cofactor">
    <cofactor evidence="1">
        <name>[4Fe-4S] cluster</name>
        <dbReference type="ChEBI" id="CHEBI:49883"/>
    </cofactor>
</comment>
<dbReference type="InterPro" id="IPR058240">
    <property type="entry name" value="rSAM_sf"/>
</dbReference>
<dbReference type="CDD" id="cd01335">
    <property type="entry name" value="Radical_SAM"/>
    <property type="match status" value="1"/>
</dbReference>
<evidence type="ECO:0000259" key="7">
    <source>
        <dbReference type="Pfam" id="PF04055"/>
    </source>
</evidence>
<evidence type="ECO:0000256" key="5">
    <source>
        <dbReference type="ARBA" id="ARBA00023004"/>
    </source>
</evidence>
<evidence type="ECO:0000313" key="9">
    <source>
        <dbReference type="Proteomes" id="UP000811545"/>
    </source>
</evidence>
<evidence type="ECO:0000256" key="3">
    <source>
        <dbReference type="ARBA" id="ARBA00022691"/>
    </source>
</evidence>
<comment type="caution">
    <text evidence="8">The sequence shown here is derived from an EMBL/GenBank/DDBJ whole genome shotgun (WGS) entry which is preliminary data.</text>
</comment>
<organism evidence="8 9">
    <name type="scientific">Psychracetigena formicireducens</name>
    <dbReference type="NCBI Taxonomy" id="2986056"/>
    <lineage>
        <taxon>Bacteria</taxon>
        <taxon>Bacillati</taxon>
        <taxon>Candidatus Lithacetigenota</taxon>
        <taxon>Candidatus Psychracetigena</taxon>
    </lineage>
</organism>
<dbReference type="InterPro" id="IPR013785">
    <property type="entry name" value="Aldolase_TIM"/>
</dbReference>
<sequence>MRNKISVIYGPVRSRRLGYSLGIDIIPLKTCSFDCIFCELVRKTDLLTLKREPHIPKDIVLSEIKRVLDNMSTSLDSITFSGSGEPTLNSELEEIIKGIKTISSIPITVFTNSSLLFQPEVRRALSYADRVKFTLSALTPELFYRINRPANGLTLEMVLSGINDFCNEYKGELWMEIMIIEEINNSLTEMSKIKKFIEKFPIAQIHLNRPVRASTEPGLKIINEDELRDLAEVFHPFKVSIV</sequence>
<dbReference type="GO" id="GO:0051539">
    <property type="term" value="F:4 iron, 4 sulfur cluster binding"/>
    <property type="evidence" value="ECO:0007669"/>
    <property type="project" value="UniProtKB-KW"/>
</dbReference>
<keyword evidence="5" id="KW-0408">Iron</keyword>
<evidence type="ECO:0000256" key="4">
    <source>
        <dbReference type="ARBA" id="ARBA00022723"/>
    </source>
</evidence>
<dbReference type="AlphaFoldDB" id="A0A9E2BFS8"/>